<proteinExistence type="predicted"/>
<dbReference type="InterPro" id="IPR002881">
    <property type="entry name" value="DUF58"/>
</dbReference>
<dbReference type="Pfam" id="PF01882">
    <property type="entry name" value="DUF58"/>
    <property type="match status" value="1"/>
</dbReference>
<dbReference type="PROSITE" id="PS50234">
    <property type="entry name" value="VWFA"/>
    <property type="match status" value="1"/>
</dbReference>
<dbReference type="PANTHER" id="PTHR33608">
    <property type="entry name" value="BLL2464 PROTEIN"/>
    <property type="match status" value="1"/>
</dbReference>
<dbReference type="SMART" id="SM00327">
    <property type="entry name" value="VWA"/>
    <property type="match status" value="1"/>
</dbReference>
<accession>A0A4D7JNQ8</accession>
<dbReference type="PANTHER" id="PTHR33608:SF6">
    <property type="entry name" value="BLL2464 PROTEIN"/>
    <property type="match status" value="1"/>
</dbReference>
<organism evidence="2 3">
    <name type="scientific">Mangrovivirga cuniculi</name>
    <dbReference type="NCBI Taxonomy" id="2715131"/>
    <lineage>
        <taxon>Bacteria</taxon>
        <taxon>Pseudomonadati</taxon>
        <taxon>Bacteroidota</taxon>
        <taxon>Cytophagia</taxon>
        <taxon>Cytophagales</taxon>
        <taxon>Mangrovivirgaceae</taxon>
        <taxon>Mangrovivirga</taxon>
    </lineage>
</organism>
<dbReference type="Gene3D" id="3.40.50.410">
    <property type="entry name" value="von Willebrand factor, type A domain"/>
    <property type="match status" value="1"/>
</dbReference>
<gene>
    <name evidence="2" type="ORF">DCC35_06440</name>
</gene>
<dbReference type="AlphaFoldDB" id="A0A4D7JNQ8"/>
<protein>
    <submittedName>
        <fullName evidence="2">DUF58 domain-containing protein</fullName>
    </submittedName>
</protein>
<dbReference type="RefSeq" id="WP_137089992.1">
    <property type="nucleotide sequence ID" value="NZ_CP028923.1"/>
</dbReference>
<dbReference type="SUPFAM" id="SSF53300">
    <property type="entry name" value="vWA-like"/>
    <property type="match status" value="1"/>
</dbReference>
<name>A0A4D7JNQ8_9BACT</name>
<evidence type="ECO:0000259" key="1">
    <source>
        <dbReference type="PROSITE" id="PS50234"/>
    </source>
</evidence>
<dbReference type="InterPro" id="IPR036465">
    <property type="entry name" value="vWFA_dom_sf"/>
</dbReference>
<dbReference type="KEGG" id="fpf:DCC35_06440"/>
<dbReference type="EMBL" id="CP028923">
    <property type="protein sequence ID" value="QCK14402.1"/>
    <property type="molecule type" value="Genomic_DNA"/>
</dbReference>
<reference evidence="2 3" key="1">
    <citation type="submission" date="2018-04" db="EMBL/GenBank/DDBJ databases">
        <title>Complete genome uncultured novel isolate.</title>
        <authorList>
            <person name="Merlino G."/>
        </authorList>
    </citation>
    <scope>NUCLEOTIDE SEQUENCE [LARGE SCALE GENOMIC DNA]</scope>
    <source>
        <strain evidence="3">R1DC9</strain>
    </source>
</reference>
<feature type="domain" description="VWFA" evidence="1">
    <location>
        <begin position="76"/>
        <end position="254"/>
    </location>
</feature>
<dbReference type="CDD" id="cd00198">
    <property type="entry name" value="vWFA"/>
    <property type="match status" value="1"/>
</dbReference>
<dbReference type="OrthoDB" id="9776116at2"/>
<dbReference type="Proteomes" id="UP000298616">
    <property type="component" value="Chromosome"/>
</dbReference>
<evidence type="ECO:0000313" key="3">
    <source>
        <dbReference type="Proteomes" id="UP000298616"/>
    </source>
</evidence>
<sequence>MRELIKKLRKYEIQIRKAINTQLQGDFKSVFKGSGLEYDDVRQYQYGDDVRTIDWRVSAKGHGTFVKTYVEDKEQIVYFIIDVSGSQDIGSRDQTKLEICKEITGVLAMAASREASKVGLIAFSDRKELYFKPLRGQNHIYQLIKSLFTLKPKSSQTDLDAAFKYTLNHLKKKSVVFLISDFIDENYQHTLKGLARKHDVIAVHVSDRRERKMPKLGIVPVHDKETGKTKWINSSSSFFRTHIAKRFERQSEELQDFSNKHQINYVHIDTKENYVPKLIQLFNIRNQTFKRG</sequence>
<evidence type="ECO:0000313" key="2">
    <source>
        <dbReference type="EMBL" id="QCK14402.1"/>
    </source>
</evidence>
<dbReference type="InterPro" id="IPR002035">
    <property type="entry name" value="VWF_A"/>
</dbReference>
<keyword evidence="3" id="KW-1185">Reference proteome</keyword>